<name>A0A168K8G8_MUCCL</name>
<comment type="caution">
    <text evidence="1">The sequence shown here is derived from an EMBL/GenBank/DDBJ whole genome shotgun (WGS) entry which is preliminary data.</text>
</comment>
<organism evidence="1 2">
    <name type="scientific">Mucor lusitanicus CBS 277.49</name>
    <dbReference type="NCBI Taxonomy" id="747725"/>
    <lineage>
        <taxon>Eukaryota</taxon>
        <taxon>Fungi</taxon>
        <taxon>Fungi incertae sedis</taxon>
        <taxon>Mucoromycota</taxon>
        <taxon>Mucoromycotina</taxon>
        <taxon>Mucoromycetes</taxon>
        <taxon>Mucorales</taxon>
        <taxon>Mucorineae</taxon>
        <taxon>Mucoraceae</taxon>
        <taxon>Mucor</taxon>
    </lineage>
</organism>
<evidence type="ECO:0000313" key="2">
    <source>
        <dbReference type="Proteomes" id="UP000077051"/>
    </source>
</evidence>
<accession>A0A168K8G8</accession>
<evidence type="ECO:0000313" key="1">
    <source>
        <dbReference type="EMBL" id="OAD02111.1"/>
    </source>
</evidence>
<keyword evidence="2" id="KW-1185">Reference proteome</keyword>
<proteinExistence type="predicted"/>
<gene>
    <name evidence="1" type="ORF">MUCCIDRAFT_111467</name>
</gene>
<reference evidence="1 2" key="1">
    <citation type="submission" date="2015-06" db="EMBL/GenBank/DDBJ databases">
        <title>Expansion of signal transduction pathways in fungi by whole-genome duplication.</title>
        <authorList>
            <consortium name="DOE Joint Genome Institute"/>
            <person name="Corrochano L.M."/>
            <person name="Kuo A."/>
            <person name="Marcet-Houben M."/>
            <person name="Polaino S."/>
            <person name="Salamov A."/>
            <person name="Villalobos J.M."/>
            <person name="Alvarez M.I."/>
            <person name="Avalos J."/>
            <person name="Benito E.P."/>
            <person name="Benoit I."/>
            <person name="Burger G."/>
            <person name="Camino L.P."/>
            <person name="Canovas D."/>
            <person name="Cerda-Olmedo E."/>
            <person name="Cheng J.-F."/>
            <person name="Dominguez A."/>
            <person name="Elias M."/>
            <person name="Eslava A.P."/>
            <person name="Glaser F."/>
            <person name="Grimwood J."/>
            <person name="Gutierrez G."/>
            <person name="Heitman J."/>
            <person name="Henrissat B."/>
            <person name="Iturriaga E.A."/>
            <person name="Lang B.F."/>
            <person name="Lavin J.L."/>
            <person name="Lee S."/>
            <person name="Li W."/>
            <person name="Lindquist E."/>
            <person name="Lopez-Garcia S."/>
            <person name="Luque E.M."/>
            <person name="Marcos A.T."/>
            <person name="Martin J."/>
            <person name="Mccluskey K."/>
            <person name="Medina H.R."/>
            <person name="Miralles-Duran A."/>
            <person name="Miyazaki A."/>
            <person name="Munoz-Torres E."/>
            <person name="Oguiza J.A."/>
            <person name="Ohm R."/>
            <person name="Olmedo M."/>
            <person name="Orejas M."/>
            <person name="Ortiz-Castellanos L."/>
            <person name="Pisabarro A.G."/>
            <person name="Rodriguez-Romero J."/>
            <person name="Ruiz-Herrera J."/>
            <person name="Ruiz-Vazquez R."/>
            <person name="Sanz C."/>
            <person name="Schackwitz W."/>
            <person name="Schmutz J."/>
            <person name="Shahriari M."/>
            <person name="Shelest E."/>
            <person name="Silva-Franco F."/>
            <person name="Soanes D."/>
            <person name="Syed K."/>
            <person name="Tagua V.G."/>
            <person name="Talbot N.J."/>
            <person name="Thon M."/>
            <person name="De Vries R.P."/>
            <person name="Wiebenga A."/>
            <person name="Yadav J.S."/>
            <person name="Braun E.L."/>
            <person name="Baker S."/>
            <person name="Garre V."/>
            <person name="Horwitz B."/>
            <person name="Torres-Martinez S."/>
            <person name="Idnurm A."/>
            <person name="Herrera-Estrella A."/>
            <person name="Gabaldon T."/>
            <person name="Grigoriev I.V."/>
        </authorList>
    </citation>
    <scope>NUCLEOTIDE SEQUENCE [LARGE SCALE GENOMIC DNA]</scope>
    <source>
        <strain evidence="1 2">CBS 277.49</strain>
    </source>
</reference>
<dbReference type="AlphaFoldDB" id="A0A168K8G8"/>
<protein>
    <submittedName>
        <fullName evidence="1">Uncharacterized protein</fullName>
    </submittedName>
</protein>
<dbReference type="VEuPathDB" id="FungiDB:MUCCIDRAFT_111467"/>
<dbReference type="OrthoDB" id="2290349at2759"/>
<dbReference type="EMBL" id="AMYB01000005">
    <property type="protein sequence ID" value="OAD02111.1"/>
    <property type="molecule type" value="Genomic_DNA"/>
</dbReference>
<sequence>MFRWSVLNLVRAEQVLSKRQRRRLALHEAQASKASSSSSDKKCRCGSTTHQTTRYHDCPLRANKMTAVQDDEYCQNFAIKTRLDTVCEYQNIKQTIRDICARITRLCHFGSMFINFVVLRMLQNEMEIPALNHNFVYTCMSLVAGEGSKATQFMQDTLKQFKTEAWNEAFTRSLRCTGYMAVVSYVAKSYATFIRLHLAENLEKRTARYLTTLMSDTTSKYYLELLVKNRKSLAQHIWSKRLRILLFAQRKITPTQL</sequence>
<dbReference type="Proteomes" id="UP000077051">
    <property type="component" value="Unassembled WGS sequence"/>
</dbReference>